<gene>
    <name evidence="1" type="ORF">Scaly_2842900</name>
</gene>
<dbReference type="EMBL" id="JACGWM010001994">
    <property type="protein sequence ID" value="KAL0284634.1"/>
    <property type="molecule type" value="Genomic_DNA"/>
</dbReference>
<sequence length="130" mass="15301">MEVLQAIISNAMSSFHLPESLIKEFESVFAEFLWSSPTRGRSTWWRGVECVRAKRDDWLDFKDLWSFNMTMLAKQGWRILSNPTSLLCHILIAMYFLRSDFLEANVGHNPSFTWRSIWTTIEVLKMGCCW</sequence>
<comment type="caution">
    <text evidence="1">The sequence shown here is derived from an EMBL/GenBank/DDBJ whole genome shotgun (WGS) entry which is preliminary data.</text>
</comment>
<reference evidence="1" key="1">
    <citation type="submission" date="2020-06" db="EMBL/GenBank/DDBJ databases">
        <authorList>
            <person name="Li T."/>
            <person name="Hu X."/>
            <person name="Zhang T."/>
            <person name="Song X."/>
            <person name="Zhang H."/>
            <person name="Dai N."/>
            <person name="Sheng W."/>
            <person name="Hou X."/>
            <person name="Wei L."/>
        </authorList>
    </citation>
    <scope>NUCLEOTIDE SEQUENCE</scope>
    <source>
        <strain evidence="1">KEN8</strain>
        <tissue evidence="1">Leaf</tissue>
    </source>
</reference>
<proteinExistence type="predicted"/>
<reference evidence="1" key="2">
    <citation type="journal article" date="2024" name="Plant">
        <title>Genomic evolution and insights into agronomic trait innovations of Sesamum species.</title>
        <authorList>
            <person name="Miao H."/>
            <person name="Wang L."/>
            <person name="Qu L."/>
            <person name="Liu H."/>
            <person name="Sun Y."/>
            <person name="Le M."/>
            <person name="Wang Q."/>
            <person name="Wei S."/>
            <person name="Zheng Y."/>
            <person name="Lin W."/>
            <person name="Duan Y."/>
            <person name="Cao H."/>
            <person name="Xiong S."/>
            <person name="Wang X."/>
            <person name="Wei L."/>
            <person name="Li C."/>
            <person name="Ma Q."/>
            <person name="Ju M."/>
            <person name="Zhao R."/>
            <person name="Li G."/>
            <person name="Mu C."/>
            <person name="Tian Q."/>
            <person name="Mei H."/>
            <person name="Zhang T."/>
            <person name="Gao T."/>
            <person name="Zhang H."/>
        </authorList>
    </citation>
    <scope>NUCLEOTIDE SEQUENCE</scope>
    <source>
        <strain evidence="1">KEN8</strain>
    </source>
</reference>
<organism evidence="1">
    <name type="scientific">Sesamum calycinum</name>
    <dbReference type="NCBI Taxonomy" id="2727403"/>
    <lineage>
        <taxon>Eukaryota</taxon>
        <taxon>Viridiplantae</taxon>
        <taxon>Streptophyta</taxon>
        <taxon>Embryophyta</taxon>
        <taxon>Tracheophyta</taxon>
        <taxon>Spermatophyta</taxon>
        <taxon>Magnoliopsida</taxon>
        <taxon>eudicotyledons</taxon>
        <taxon>Gunneridae</taxon>
        <taxon>Pentapetalae</taxon>
        <taxon>asterids</taxon>
        <taxon>lamiids</taxon>
        <taxon>Lamiales</taxon>
        <taxon>Pedaliaceae</taxon>
        <taxon>Sesamum</taxon>
    </lineage>
</organism>
<evidence type="ECO:0000313" key="1">
    <source>
        <dbReference type="EMBL" id="KAL0284634.1"/>
    </source>
</evidence>
<accession>A0AAW2IR41</accession>
<dbReference type="AlphaFoldDB" id="A0AAW2IR41"/>
<protein>
    <submittedName>
        <fullName evidence="1">Mitochondrial protein</fullName>
    </submittedName>
</protein>
<name>A0AAW2IR41_9LAMI</name>